<feature type="domain" description="FAD/NAD(P)-binding" evidence="12">
    <location>
        <begin position="43"/>
        <end position="347"/>
    </location>
</feature>
<dbReference type="Gene3D" id="3.30.390.30">
    <property type="match status" value="1"/>
</dbReference>
<evidence type="ECO:0000256" key="5">
    <source>
        <dbReference type="ARBA" id="ARBA00022857"/>
    </source>
</evidence>
<evidence type="ECO:0000256" key="10">
    <source>
        <dbReference type="ARBA" id="ARBA00038920"/>
    </source>
</evidence>
<evidence type="ECO:0000256" key="3">
    <source>
        <dbReference type="ARBA" id="ARBA00022630"/>
    </source>
</evidence>
<dbReference type="PANTHER" id="PTHR43557">
    <property type="entry name" value="APOPTOSIS-INDUCING FACTOR 1"/>
    <property type="match status" value="1"/>
</dbReference>
<evidence type="ECO:0000256" key="2">
    <source>
        <dbReference type="ARBA" id="ARBA00006442"/>
    </source>
</evidence>
<protein>
    <recommendedName>
        <fullName evidence="10">monodehydroascorbate reductase (NADH)</fullName>
        <ecNumber evidence="10">1.6.5.4</ecNumber>
    </recommendedName>
</protein>
<keyword evidence="8" id="KW-0676">Redox-active center</keyword>
<dbReference type="Gene3D" id="3.50.50.60">
    <property type="entry name" value="FAD/NAD(P)-binding domain"/>
    <property type="match status" value="2"/>
</dbReference>
<dbReference type="FunFam" id="3.30.390.30:FF:000013">
    <property type="entry name" value="Monodehydroascorbate reductase 3"/>
    <property type="match status" value="1"/>
</dbReference>
<dbReference type="InterPro" id="IPR048618">
    <property type="entry name" value="MDHAR3-like_C"/>
</dbReference>
<dbReference type="FunFam" id="3.50.50.60:FF:000155">
    <property type="entry name" value="Monodehydroascorbate reductase 3"/>
    <property type="match status" value="1"/>
</dbReference>
<evidence type="ECO:0000256" key="1">
    <source>
        <dbReference type="ARBA" id="ARBA00001974"/>
    </source>
</evidence>
<dbReference type="AlphaFoldDB" id="A0A3P5YFJ6"/>
<keyword evidence="3" id="KW-0285">Flavoprotein</keyword>
<comment type="cofactor">
    <cofactor evidence="1">
        <name>FAD</name>
        <dbReference type="ChEBI" id="CHEBI:57692"/>
    </cofactor>
</comment>
<dbReference type="PRINTS" id="PR00368">
    <property type="entry name" value="FADPNR"/>
</dbReference>
<feature type="domain" description="Monodehydroascorbate reductase 3-like C-terminal" evidence="13">
    <location>
        <begin position="370"/>
        <end position="457"/>
    </location>
</feature>
<keyword evidence="7" id="KW-0520">NAD</keyword>
<keyword evidence="5" id="KW-0521">NADP</keyword>
<evidence type="ECO:0000259" key="12">
    <source>
        <dbReference type="Pfam" id="PF07992"/>
    </source>
</evidence>
<evidence type="ECO:0000256" key="6">
    <source>
        <dbReference type="ARBA" id="ARBA00023002"/>
    </source>
</evidence>
<reference evidence="14" key="1">
    <citation type="submission" date="2018-11" db="EMBL/GenBank/DDBJ databases">
        <authorList>
            <consortium name="Genoscope - CEA"/>
            <person name="William W."/>
        </authorList>
    </citation>
    <scope>NUCLEOTIDE SEQUENCE</scope>
</reference>
<sequence>MAEKSFKYIILGGGVSAMILRSQLDFEIEKSHEIWFELRLIVGYAAKEFASQGVKPGELAVISKEAVAPYERPALSKGYLFPEGKKTILPGFHCCVGSGGEKLLPESYKQKGIELILSTEIVKADLAAKSLVSAAGDVFKYETLIIATGSTVLRLTDFGVKGADSKNILYLREIDDADKVVEAIQAKKGGKAVVVGGGYIGLELSAALRINNFDVTMVFPEPWCMPRLFTADIAAFYETYYTNKGVKIIKGTVASGFTAHPNGEVNEVQLKDGRSLEADIVIVGVGAKPLTALFKGQVEEDKGGIKTDAFFKTSVPDVYAVGDVATFPLKMYGDMRRVEHVDHSRKSAEQAVKAIKAAEGGGAVEEYDYLPFFYSRSFDLSWQFYGDNVGDSVLFGDSNPSNPKPRFGAYWVQDGKVVGAFMEGGSGDENKALAKVAKARPAAESLDDLTKQGISFAAKI</sequence>
<organism evidence="14">
    <name type="scientific">Brassica campestris</name>
    <name type="common">Field mustard</name>
    <dbReference type="NCBI Taxonomy" id="3711"/>
    <lineage>
        <taxon>Eukaryota</taxon>
        <taxon>Viridiplantae</taxon>
        <taxon>Streptophyta</taxon>
        <taxon>Embryophyta</taxon>
        <taxon>Tracheophyta</taxon>
        <taxon>Spermatophyta</taxon>
        <taxon>Magnoliopsida</taxon>
        <taxon>eudicotyledons</taxon>
        <taxon>Gunneridae</taxon>
        <taxon>Pentapetalae</taxon>
        <taxon>rosids</taxon>
        <taxon>malvids</taxon>
        <taxon>Brassicales</taxon>
        <taxon>Brassicaceae</taxon>
        <taxon>Brassiceae</taxon>
        <taxon>Brassica</taxon>
    </lineage>
</organism>
<evidence type="ECO:0000256" key="11">
    <source>
        <dbReference type="ARBA" id="ARBA00048948"/>
    </source>
</evidence>
<keyword evidence="4" id="KW-0274">FAD</keyword>
<proteinExistence type="inferred from homology"/>
<dbReference type="EC" id="1.6.5.4" evidence="10"/>
<dbReference type="Pfam" id="PF21791">
    <property type="entry name" value="MDHAR3-like_C"/>
    <property type="match status" value="1"/>
</dbReference>
<dbReference type="InterPro" id="IPR023753">
    <property type="entry name" value="FAD/NAD-binding_dom"/>
</dbReference>
<evidence type="ECO:0000313" key="14">
    <source>
        <dbReference type="EMBL" id="VDC62444.1"/>
    </source>
</evidence>
<accession>A0A3P5YFJ6</accession>
<comment type="similarity">
    <text evidence="2">Belongs to the FAD-dependent oxidoreductase family.</text>
</comment>
<dbReference type="InterPro" id="IPR050446">
    <property type="entry name" value="FAD-oxidoreductase/Apoptosis"/>
</dbReference>
<name>A0A3P5YFJ6_BRACM</name>
<dbReference type="InterPro" id="IPR016156">
    <property type="entry name" value="FAD/NAD-linked_Rdtase_dimer_sf"/>
</dbReference>
<comment type="function">
    <text evidence="9">Catalyzes the conversion of monodehydroascorbate to ascorbate, oxidizing NADH in the process.</text>
</comment>
<evidence type="ECO:0000259" key="13">
    <source>
        <dbReference type="Pfam" id="PF21791"/>
    </source>
</evidence>
<dbReference type="Pfam" id="PF07992">
    <property type="entry name" value="Pyr_redox_2"/>
    <property type="match status" value="1"/>
</dbReference>
<evidence type="ECO:0000256" key="9">
    <source>
        <dbReference type="ARBA" id="ARBA00037189"/>
    </source>
</evidence>
<dbReference type="SUPFAM" id="SSF51905">
    <property type="entry name" value="FAD/NAD(P)-binding domain"/>
    <property type="match status" value="2"/>
</dbReference>
<dbReference type="PANTHER" id="PTHR43557:SF5">
    <property type="entry name" value="MONODEHYDROASCORBATE REDUCTASE 1, PEROXISOMAL"/>
    <property type="match status" value="1"/>
</dbReference>
<dbReference type="GO" id="GO:0016656">
    <property type="term" value="F:monodehydroascorbate reductase (NADH) activity"/>
    <property type="evidence" value="ECO:0007669"/>
    <property type="project" value="UniProtKB-EC"/>
</dbReference>
<evidence type="ECO:0000256" key="4">
    <source>
        <dbReference type="ARBA" id="ARBA00022827"/>
    </source>
</evidence>
<dbReference type="InterPro" id="IPR036188">
    <property type="entry name" value="FAD/NAD-bd_sf"/>
</dbReference>
<dbReference type="EMBL" id="LR031568">
    <property type="protein sequence ID" value="VDC62444.1"/>
    <property type="molecule type" value="Genomic_DNA"/>
</dbReference>
<comment type="catalytic activity">
    <reaction evidence="11">
        <text>2 monodehydro-L-ascorbate radical + NADH + H(+) = 2 L-ascorbate + NAD(+)</text>
        <dbReference type="Rhea" id="RHEA:14581"/>
        <dbReference type="ChEBI" id="CHEBI:15378"/>
        <dbReference type="ChEBI" id="CHEBI:38290"/>
        <dbReference type="ChEBI" id="CHEBI:57540"/>
        <dbReference type="ChEBI" id="CHEBI:57945"/>
        <dbReference type="ChEBI" id="CHEBI:59513"/>
        <dbReference type="EC" id="1.6.5.4"/>
    </reaction>
</comment>
<keyword evidence="6" id="KW-0560">Oxidoreductase</keyword>
<dbReference type="PRINTS" id="PR00469">
    <property type="entry name" value="PNDRDTASEII"/>
</dbReference>
<dbReference type="SUPFAM" id="SSF55424">
    <property type="entry name" value="FAD/NAD-linked reductases, dimerisation (C-terminal) domain"/>
    <property type="match status" value="1"/>
</dbReference>
<gene>
    <name evidence="14" type="ORF">BRAA09T40055Z</name>
</gene>
<evidence type="ECO:0000256" key="8">
    <source>
        <dbReference type="ARBA" id="ARBA00023284"/>
    </source>
</evidence>
<evidence type="ECO:0000256" key="7">
    <source>
        <dbReference type="ARBA" id="ARBA00023027"/>
    </source>
</evidence>